<dbReference type="PANTHER" id="PTHR10151">
    <property type="entry name" value="ECTONUCLEOTIDE PYROPHOSPHATASE/PHOSPHODIESTERASE"/>
    <property type="match status" value="1"/>
</dbReference>
<evidence type="ECO:0000313" key="2">
    <source>
        <dbReference type="EMBL" id="MBA9075840.1"/>
    </source>
</evidence>
<keyword evidence="3" id="KW-1185">Reference proteome</keyword>
<dbReference type="CDD" id="cd16018">
    <property type="entry name" value="Enpp"/>
    <property type="match status" value="1"/>
</dbReference>
<dbReference type="Pfam" id="PF01663">
    <property type="entry name" value="Phosphodiest"/>
    <property type="match status" value="1"/>
</dbReference>
<accession>A0A839GBZ6</accession>
<dbReference type="RefSeq" id="WP_182511527.1">
    <property type="nucleotide sequence ID" value="NZ_JACJIQ010000001.1"/>
</dbReference>
<keyword evidence="1" id="KW-0732">Signal</keyword>
<dbReference type="Gene3D" id="3.40.720.10">
    <property type="entry name" value="Alkaline Phosphatase, subunit A"/>
    <property type="match status" value="1"/>
</dbReference>
<dbReference type="InterPro" id="IPR017850">
    <property type="entry name" value="Alkaline_phosphatase_core_sf"/>
</dbReference>
<organism evidence="2 3">
    <name type="scientific">Rufibacter quisquiliarum</name>
    <dbReference type="NCBI Taxonomy" id="1549639"/>
    <lineage>
        <taxon>Bacteria</taxon>
        <taxon>Pseudomonadati</taxon>
        <taxon>Bacteroidota</taxon>
        <taxon>Cytophagia</taxon>
        <taxon>Cytophagales</taxon>
        <taxon>Hymenobacteraceae</taxon>
        <taxon>Rufibacter</taxon>
    </lineage>
</organism>
<dbReference type="SUPFAM" id="SSF53649">
    <property type="entry name" value="Alkaline phosphatase-like"/>
    <property type="match status" value="1"/>
</dbReference>
<comment type="caution">
    <text evidence="2">The sequence shown here is derived from an EMBL/GenBank/DDBJ whole genome shotgun (WGS) entry which is preliminary data.</text>
</comment>
<reference evidence="2 3" key="1">
    <citation type="submission" date="2020-08" db="EMBL/GenBank/DDBJ databases">
        <title>Genomic Encyclopedia of Type Strains, Phase IV (KMG-IV): sequencing the most valuable type-strain genomes for metagenomic binning, comparative biology and taxonomic classification.</title>
        <authorList>
            <person name="Goeker M."/>
        </authorList>
    </citation>
    <scope>NUCLEOTIDE SEQUENCE [LARGE SCALE GENOMIC DNA]</scope>
    <source>
        <strain evidence="2 3">DSM 29854</strain>
    </source>
</reference>
<sequence>MKRIILSAAVVVASLTASFGQTAKHVILISIDGFRPDFYLDKKWPAPNLQKLMTSGVYANGVNSVFPSVTYPSHTTLVTGALPARHGIYYNAPVDAQKGEWYWFENQIKVATLWDAVQKKGLTSGSIMWPVTVGAPITYNFPVKRADNDEKTDQLSVTRPVVTPANLLDEFEKGSNTKLTPNHFKGDDLDRTTGKMANYIIAKHKPSLMAIHYLAMDHAGHDYGRDHDHIRESLVLVDSLIGNVLQTVEKAGIKNQTAIIITGDHGMVTRTTNLAANVWLTQAGLMGKDGWKARFEGAGGSAFLYLKDKNDKATLEKVKQILANVTPEEKKLFRVVERKEMDAVGANPEPALALALAKGVAFGGATEGATIRKTKLGGTHGYFPDFQEIRTGFIAVGAGINKGVKIEEMGIQDVAPVIAKLLGLDFKAPDGKLYPQILKK</sequence>
<dbReference type="GO" id="GO:0016787">
    <property type="term" value="F:hydrolase activity"/>
    <property type="evidence" value="ECO:0007669"/>
    <property type="project" value="UniProtKB-ARBA"/>
</dbReference>
<feature type="signal peptide" evidence="1">
    <location>
        <begin position="1"/>
        <end position="23"/>
    </location>
</feature>
<feature type="chain" id="PRO_5032860798" evidence="1">
    <location>
        <begin position="24"/>
        <end position="440"/>
    </location>
</feature>
<protein>
    <submittedName>
        <fullName evidence="2">Putative AlkP superfamily pyrophosphatase or phosphodiesterase</fullName>
    </submittedName>
</protein>
<dbReference type="InterPro" id="IPR002591">
    <property type="entry name" value="Phosphodiest/P_Trfase"/>
</dbReference>
<dbReference type="Proteomes" id="UP000563094">
    <property type="component" value="Unassembled WGS sequence"/>
</dbReference>
<evidence type="ECO:0000313" key="3">
    <source>
        <dbReference type="Proteomes" id="UP000563094"/>
    </source>
</evidence>
<proteinExistence type="predicted"/>
<dbReference type="PANTHER" id="PTHR10151:SF120">
    <property type="entry name" value="BIS(5'-ADENOSYL)-TRIPHOSPHATASE"/>
    <property type="match status" value="1"/>
</dbReference>
<dbReference type="AlphaFoldDB" id="A0A839GBZ6"/>
<name>A0A839GBZ6_9BACT</name>
<gene>
    <name evidence="2" type="ORF">FHS90_000537</name>
</gene>
<evidence type="ECO:0000256" key="1">
    <source>
        <dbReference type="SAM" id="SignalP"/>
    </source>
</evidence>
<dbReference type="EMBL" id="JACJIQ010000001">
    <property type="protein sequence ID" value="MBA9075840.1"/>
    <property type="molecule type" value="Genomic_DNA"/>
</dbReference>